<keyword evidence="1" id="KW-0812">Transmembrane</keyword>
<feature type="non-terminal residue" evidence="2">
    <location>
        <position position="1"/>
    </location>
</feature>
<dbReference type="GO" id="GO:0000127">
    <property type="term" value="C:transcription factor TFIIIC complex"/>
    <property type="evidence" value="ECO:0007669"/>
    <property type="project" value="InterPro"/>
</dbReference>
<comment type="caution">
    <text evidence="2">The sequence shown here is derived from an EMBL/GenBank/DDBJ whole genome shotgun (WGS) entry which is preliminary data.</text>
</comment>
<keyword evidence="1" id="KW-1133">Transmembrane helix</keyword>
<dbReference type="Proteomes" id="UP001186944">
    <property type="component" value="Unassembled WGS sequence"/>
</dbReference>
<reference evidence="2" key="1">
    <citation type="submission" date="2019-08" db="EMBL/GenBank/DDBJ databases">
        <title>The improved chromosome-level genome for the pearl oyster Pinctada fucata martensii using PacBio sequencing and Hi-C.</title>
        <authorList>
            <person name="Zheng Z."/>
        </authorList>
    </citation>
    <scope>NUCLEOTIDE SEQUENCE</scope>
    <source>
        <strain evidence="2">ZZ-2019</strain>
        <tissue evidence="2">Adductor muscle</tissue>
    </source>
</reference>
<protein>
    <submittedName>
        <fullName evidence="2">Uncharacterized protein</fullName>
    </submittedName>
</protein>
<keyword evidence="1" id="KW-0472">Membrane</keyword>
<dbReference type="PANTHER" id="PTHR15180:SF1">
    <property type="entry name" value="GENERAL TRANSCRIPTION FACTOR 3C POLYPEPTIDE 1"/>
    <property type="match status" value="1"/>
</dbReference>
<evidence type="ECO:0000256" key="1">
    <source>
        <dbReference type="SAM" id="Phobius"/>
    </source>
</evidence>
<evidence type="ECO:0000313" key="3">
    <source>
        <dbReference type="Proteomes" id="UP001186944"/>
    </source>
</evidence>
<dbReference type="InterPro" id="IPR044210">
    <property type="entry name" value="Tfc3-like"/>
</dbReference>
<name>A0AA89C7M8_PINIB</name>
<dbReference type="PANTHER" id="PTHR15180">
    <property type="entry name" value="GENERAL TRANSCRIPTION FACTOR 3C POLYPEPTIDE 1"/>
    <property type="match status" value="1"/>
</dbReference>
<accession>A0AA89C7M8</accession>
<dbReference type="GO" id="GO:0042791">
    <property type="term" value="P:5S class rRNA transcription by RNA polymerase III"/>
    <property type="evidence" value="ECO:0007669"/>
    <property type="project" value="TreeGrafter"/>
</dbReference>
<evidence type="ECO:0000313" key="2">
    <source>
        <dbReference type="EMBL" id="KAK3104219.1"/>
    </source>
</evidence>
<feature type="transmembrane region" description="Helical" evidence="1">
    <location>
        <begin position="6"/>
        <end position="26"/>
    </location>
</feature>
<dbReference type="GO" id="GO:0003677">
    <property type="term" value="F:DNA binding"/>
    <property type="evidence" value="ECO:0007669"/>
    <property type="project" value="InterPro"/>
</dbReference>
<organism evidence="2 3">
    <name type="scientific">Pinctada imbricata</name>
    <name type="common">Atlantic pearl-oyster</name>
    <name type="synonym">Pinctada martensii</name>
    <dbReference type="NCBI Taxonomy" id="66713"/>
    <lineage>
        <taxon>Eukaryota</taxon>
        <taxon>Metazoa</taxon>
        <taxon>Spiralia</taxon>
        <taxon>Lophotrochozoa</taxon>
        <taxon>Mollusca</taxon>
        <taxon>Bivalvia</taxon>
        <taxon>Autobranchia</taxon>
        <taxon>Pteriomorphia</taxon>
        <taxon>Pterioida</taxon>
        <taxon>Pterioidea</taxon>
        <taxon>Pteriidae</taxon>
        <taxon>Pinctada</taxon>
    </lineage>
</organism>
<dbReference type="GO" id="GO:0006384">
    <property type="term" value="P:transcription initiation at RNA polymerase III promoter"/>
    <property type="evidence" value="ECO:0007669"/>
    <property type="project" value="InterPro"/>
</dbReference>
<dbReference type="AlphaFoldDB" id="A0AA89C7M8"/>
<keyword evidence="3" id="KW-1185">Reference proteome</keyword>
<dbReference type="EMBL" id="VSWD01000005">
    <property type="protein sequence ID" value="KAK3104219.1"/>
    <property type="molecule type" value="Genomic_DNA"/>
</dbReference>
<gene>
    <name evidence="2" type="ORF">FSP39_025394</name>
</gene>
<proteinExistence type="predicted"/>
<sequence length="198" mass="23213">ISYSQLLLYIIMYSLLEGITIDTFWLRLKTTKNFPLAVDDKSKTFLWRCLVSVKDFKFYELKEERNDPVVYNKEDCVDPHTGYLVEYDLGTESDIYPIEIISDDNIQGSCSTYKTRKDVTDDVRDKRYQPKLSLQEVMDKYGNRLVVVASQEQRSMALMGPEFDPTFVLPDMNYCILERIGRYDVRILLTTAIDFYVV</sequence>